<feature type="transmembrane region" description="Helical" evidence="1">
    <location>
        <begin position="44"/>
        <end position="63"/>
    </location>
</feature>
<evidence type="ECO:0000256" key="1">
    <source>
        <dbReference type="SAM" id="Phobius"/>
    </source>
</evidence>
<dbReference type="AlphaFoldDB" id="A0A841CSC5"/>
<feature type="transmembrane region" description="Helical" evidence="1">
    <location>
        <begin position="21"/>
        <end position="38"/>
    </location>
</feature>
<keyword evidence="3" id="KW-1185">Reference proteome</keyword>
<feature type="transmembrane region" description="Helical" evidence="1">
    <location>
        <begin position="83"/>
        <end position="102"/>
    </location>
</feature>
<keyword evidence="1" id="KW-1133">Transmembrane helix</keyword>
<evidence type="ECO:0000313" key="2">
    <source>
        <dbReference type="EMBL" id="MBB5961342.1"/>
    </source>
</evidence>
<reference evidence="2 3" key="1">
    <citation type="submission" date="2020-08" db="EMBL/GenBank/DDBJ databases">
        <title>Genomic Encyclopedia of Type Strains, Phase III (KMG-III): the genomes of soil and plant-associated and newly described type strains.</title>
        <authorList>
            <person name="Whitman W."/>
        </authorList>
    </citation>
    <scope>NUCLEOTIDE SEQUENCE [LARGE SCALE GENOMIC DNA]</scope>
    <source>
        <strain evidence="2 3">CECT 3303</strain>
    </source>
</reference>
<name>A0A841CSC5_PLAVE</name>
<evidence type="ECO:0000313" key="3">
    <source>
        <dbReference type="Proteomes" id="UP000562352"/>
    </source>
</evidence>
<keyword evidence="1" id="KW-0812">Transmembrane</keyword>
<dbReference type="RefSeq" id="WP_184938078.1">
    <property type="nucleotide sequence ID" value="NZ_JACHJJ010000001.1"/>
</dbReference>
<sequence>MPPPEPRLPLLTRALIGPPGLLLLPVCALTGLLLLYGVSVPGGYFGLLLLGGFAGLLLTVVWLPRFVVGLIREDGRPGLRRHWVRWAAAPVMAAAVIGLVAFDVPWTVRFAASEASLERVAKDVSAGAEPEGGTRWIGLVQVSSVTRADGGVAFRLADAGFLDSHGLVWSPEGAPQENAPSTYEHLDGPWYEWTEGW</sequence>
<comment type="caution">
    <text evidence="2">The sequence shown here is derived from an EMBL/GenBank/DDBJ whole genome shotgun (WGS) entry which is preliminary data.</text>
</comment>
<organism evidence="2 3">
    <name type="scientific">Planomonospora venezuelensis</name>
    <dbReference type="NCBI Taxonomy" id="1999"/>
    <lineage>
        <taxon>Bacteria</taxon>
        <taxon>Bacillati</taxon>
        <taxon>Actinomycetota</taxon>
        <taxon>Actinomycetes</taxon>
        <taxon>Streptosporangiales</taxon>
        <taxon>Streptosporangiaceae</taxon>
        <taxon>Planomonospora</taxon>
    </lineage>
</organism>
<proteinExistence type="predicted"/>
<dbReference type="Proteomes" id="UP000562352">
    <property type="component" value="Unassembled WGS sequence"/>
</dbReference>
<keyword evidence="1" id="KW-0472">Membrane</keyword>
<accession>A0A841CSC5</accession>
<dbReference type="EMBL" id="JACHJJ010000001">
    <property type="protein sequence ID" value="MBB5961342.1"/>
    <property type="molecule type" value="Genomic_DNA"/>
</dbReference>
<protein>
    <submittedName>
        <fullName evidence="2">Uncharacterized protein</fullName>
    </submittedName>
</protein>
<gene>
    <name evidence="2" type="ORF">FHS22_000580</name>
</gene>